<feature type="domain" description="DUF6950" evidence="1">
    <location>
        <begin position="1"/>
        <end position="136"/>
    </location>
</feature>
<keyword evidence="3" id="KW-1185">Reference proteome</keyword>
<dbReference type="STRING" id="634436.SAMN05216361_0051"/>
<dbReference type="InterPro" id="IPR053802">
    <property type="entry name" value="DUF6950"/>
</dbReference>
<sequence length="137" mass="15358">MRLKNWETELHTYFESCRATPFKWGEFDCCVFAAKCVEILTGENHYAAFDGRYRTERGSLIALKRYGTGELESTISKSLGEPVAPLLLGRGDIALMQTDGLLNQAVAVCWSGFLIQPGTHGLVHMPMQYAVRGWRVV</sequence>
<gene>
    <name evidence="2" type="ORF">SAMN05216361_0051</name>
</gene>
<dbReference type="Pfam" id="PF22262">
    <property type="entry name" value="DUF6950"/>
    <property type="match status" value="1"/>
</dbReference>
<dbReference type="Proteomes" id="UP000184520">
    <property type="component" value="Unassembled WGS sequence"/>
</dbReference>
<protein>
    <recommendedName>
        <fullName evidence="1">DUF6950 domain-containing protein</fullName>
    </recommendedName>
</protein>
<reference evidence="3" key="1">
    <citation type="submission" date="2016-11" db="EMBL/GenBank/DDBJ databases">
        <authorList>
            <person name="Varghese N."/>
            <person name="Submissions S."/>
        </authorList>
    </citation>
    <scope>NUCLEOTIDE SEQUENCE [LARGE SCALE GENOMIC DNA]</scope>
    <source>
        <strain evidence="3">CGMCC 1.8995</strain>
    </source>
</reference>
<evidence type="ECO:0000259" key="1">
    <source>
        <dbReference type="Pfam" id="PF22262"/>
    </source>
</evidence>
<dbReference type="EMBL" id="FQWD01000010">
    <property type="protein sequence ID" value="SHH40244.1"/>
    <property type="molecule type" value="Genomic_DNA"/>
</dbReference>
<evidence type="ECO:0000313" key="3">
    <source>
        <dbReference type="Proteomes" id="UP000184520"/>
    </source>
</evidence>
<name>A0A1M5SNZ4_9ALTE</name>
<accession>A0A1M5SNZ4</accession>
<dbReference type="RefSeq" id="WP_073325396.1">
    <property type="nucleotide sequence ID" value="NZ_FQWD01000010.1"/>
</dbReference>
<dbReference type="OrthoDB" id="6586924at2"/>
<proteinExistence type="predicted"/>
<dbReference type="AlphaFoldDB" id="A0A1M5SNZ4"/>
<evidence type="ECO:0000313" key="2">
    <source>
        <dbReference type="EMBL" id="SHH40244.1"/>
    </source>
</evidence>
<organism evidence="2 3">
    <name type="scientific">Marisediminitalea aggregata</name>
    <dbReference type="NCBI Taxonomy" id="634436"/>
    <lineage>
        <taxon>Bacteria</taxon>
        <taxon>Pseudomonadati</taxon>
        <taxon>Pseudomonadota</taxon>
        <taxon>Gammaproteobacteria</taxon>
        <taxon>Alteromonadales</taxon>
        <taxon>Alteromonadaceae</taxon>
        <taxon>Marisediminitalea</taxon>
    </lineage>
</organism>